<feature type="binding site" evidence="5">
    <location>
        <position position="205"/>
    </location>
    <ligand>
        <name>Zn(2+)</name>
        <dbReference type="ChEBI" id="CHEBI:29105"/>
        <label>1</label>
    </ligand>
</feature>
<dbReference type="Pfam" id="PF00233">
    <property type="entry name" value="PDEase_I"/>
    <property type="match status" value="1"/>
</dbReference>
<dbReference type="InterPro" id="IPR003607">
    <property type="entry name" value="HD/PDEase_dom"/>
</dbReference>
<evidence type="ECO:0000256" key="1">
    <source>
        <dbReference type="ARBA" id="ARBA00022723"/>
    </source>
</evidence>
<dbReference type="PROSITE" id="PS51845">
    <property type="entry name" value="PDEASE_I_2"/>
    <property type="match status" value="1"/>
</dbReference>
<dbReference type="SMART" id="SM00471">
    <property type="entry name" value="HDc"/>
    <property type="match status" value="1"/>
</dbReference>
<feature type="binding site" evidence="5">
    <location>
        <position position="350"/>
    </location>
    <ligand>
        <name>Zn(2+)</name>
        <dbReference type="ChEBI" id="CHEBI:29105"/>
        <label>1</label>
    </ligand>
</feature>
<sequence>MGGMDDRKSRHVLTFRKIATTPIPKTSQLLWLPALDPKYSDPAAIHVAGPHEGFSRLRSNSTRRWMMVRDQMESWTRVKSCGNHWNFRLRDFLMQFMGEEFRRMALMPEDDVEDVMALTHPTCCESIPPWPQRNEDSFKRGKQLLQTLRLDALTFNADDLCHLLLEMFVELGLSSKLAIPYERIKRFICAVRAHMYDNPYHNFHHAFDVAQTFYALLHITGVIHEISELLQLACLFAAICHDLEHLGVNNNFLSKARTSFSVAYTQSSALEKHHINRGLWIAERNDVQLLSSLTSSDQEYIKDVITSLIMSTDMARHSEYLTMMRSRSTQDDNQRLTTITKLELLLKCADTSNVIKPFIIGKKWLMRVSDEFFLQGDKEKQLGLELTQSFDRKHQSRVGVQKGFVDFVILPFYTQVVKHFPELQNVIETIQHNRAVWENYTDKRLMLEAVADGYIPARSDEGAQEFLGDSPVVNHHQPRFGDSNVPSISYYRRQRQIASDIAEGRLCISPELKLEAAFGQPPNLSGDDKKFSRASLRHSSMRKSMRVKISSATPTLFPSLN</sequence>
<dbReference type="SUPFAM" id="SSF109604">
    <property type="entry name" value="HD-domain/PDEase-like"/>
    <property type="match status" value="1"/>
</dbReference>
<feature type="binding site" evidence="4">
    <location>
        <position position="350"/>
    </location>
    <ligand>
        <name>AMP</name>
        <dbReference type="ChEBI" id="CHEBI:456215"/>
    </ligand>
</feature>
<reference evidence="8" key="1">
    <citation type="submission" date="2021-01" db="EMBL/GenBank/DDBJ databases">
        <authorList>
            <person name="Corre E."/>
            <person name="Pelletier E."/>
            <person name="Niang G."/>
            <person name="Scheremetjew M."/>
            <person name="Finn R."/>
            <person name="Kale V."/>
            <person name="Holt S."/>
            <person name="Cochrane G."/>
            <person name="Meng A."/>
            <person name="Brown T."/>
            <person name="Cohen L."/>
        </authorList>
    </citation>
    <scope>NUCLEOTIDE SEQUENCE</scope>
    <source>
        <strain evidence="8">CCMP325</strain>
    </source>
</reference>
<evidence type="ECO:0000256" key="6">
    <source>
        <dbReference type="RuleBase" id="RU363067"/>
    </source>
</evidence>
<dbReference type="AlphaFoldDB" id="A0A7S0EJT8"/>
<dbReference type="Gene3D" id="1.10.1300.10">
    <property type="entry name" value="3'5'-cyclic nucleotide phosphodiesterase, catalytic domain"/>
    <property type="match status" value="1"/>
</dbReference>
<dbReference type="InterPro" id="IPR023174">
    <property type="entry name" value="PDEase_CS"/>
</dbReference>
<dbReference type="GO" id="GO:0007165">
    <property type="term" value="P:signal transduction"/>
    <property type="evidence" value="ECO:0007669"/>
    <property type="project" value="InterPro"/>
</dbReference>
<dbReference type="InterPro" id="IPR023088">
    <property type="entry name" value="PDEase"/>
</dbReference>
<proteinExistence type="inferred from homology"/>
<feature type="domain" description="PDEase" evidence="7">
    <location>
        <begin position="108"/>
        <end position="444"/>
    </location>
</feature>
<dbReference type="PROSITE" id="PS00126">
    <property type="entry name" value="PDEASE_I_1"/>
    <property type="match status" value="1"/>
</dbReference>
<protein>
    <recommendedName>
        <fullName evidence="6">Phosphodiesterase</fullName>
        <ecNumber evidence="6">3.1.4.-</ecNumber>
    </recommendedName>
</protein>
<dbReference type="EC" id="3.1.4.-" evidence="6"/>
<evidence type="ECO:0000256" key="4">
    <source>
        <dbReference type="PIRSR" id="PIRSR623088-2"/>
    </source>
</evidence>
<dbReference type="CDD" id="cd00077">
    <property type="entry name" value="HDc"/>
    <property type="match status" value="1"/>
</dbReference>
<evidence type="ECO:0000256" key="5">
    <source>
        <dbReference type="PIRSR" id="PIRSR623088-3"/>
    </source>
</evidence>
<feature type="binding site" evidence="5">
    <location>
        <position position="242"/>
    </location>
    <ligand>
        <name>Zn(2+)</name>
        <dbReference type="ChEBI" id="CHEBI:29105"/>
        <label>2</label>
    </ligand>
</feature>
<evidence type="ECO:0000313" key="8">
    <source>
        <dbReference type="EMBL" id="CAD8487224.1"/>
    </source>
</evidence>
<keyword evidence="1 5" id="KW-0479">Metal-binding</keyword>
<feature type="binding site" evidence="5">
    <location>
        <position position="241"/>
    </location>
    <ligand>
        <name>Zn(2+)</name>
        <dbReference type="ChEBI" id="CHEBI:29105"/>
        <label>1</label>
    </ligand>
</feature>
<feature type="active site" description="Proton donor" evidence="3">
    <location>
        <position position="201"/>
    </location>
</feature>
<dbReference type="PANTHER" id="PTHR11347">
    <property type="entry name" value="CYCLIC NUCLEOTIDE PHOSPHODIESTERASE"/>
    <property type="match status" value="1"/>
</dbReference>
<organism evidence="8">
    <name type="scientific">Hanusia phi</name>
    <dbReference type="NCBI Taxonomy" id="3032"/>
    <lineage>
        <taxon>Eukaryota</taxon>
        <taxon>Cryptophyceae</taxon>
        <taxon>Pyrenomonadales</taxon>
        <taxon>Geminigeraceae</taxon>
        <taxon>Hanusia</taxon>
    </lineage>
</organism>
<gene>
    <name evidence="8" type="ORF">HPHI1048_LOCUS12166</name>
</gene>
<evidence type="ECO:0000256" key="2">
    <source>
        <dbReference type="ARBA" id="ARBA00022801"/>
    </source>
</evidence>
<comment type="cofactor">
    <cofactor evidence="6">
        <name>a divalent metal cation</name>
        <dbReference type="ChEBI" id="CHEBI:60240"/>
    </cofactor>
    <text evidence="6">Binds 2 divalent metal cations per subunit. Site 1 may preferentially bind zinc ions, while site 2 has a preference for magnesium and/or manganese ions.</text>
</comment>
<evidence type="ECO:0000256" key="3">
    <source>
        <dbReference type="PIRSR" id="PIRSR623088-1"/>
    </source>
</evidence>
<dbReference type="InterPro" id="IPR036971">
    <property type="entry name" value="PDEase_catalytic_dom_sf"/>
</dbReference>
<dbReference type="EMBL" id="HBEO01017871">
    <property type="protein sequence ID" value="CAD8487224.1"/>
    <property type="molecule type" value="Transcribed_RNA"/>
</dbReference>
<dbReference type="GO" id="GO:0046872">
    <property type="term" value="F:metal ion binding"/>
    <property type="evidence" value="ECO:0007669"/>
    <property type="project" value="UniProtKB-KW"/>
</dbReference>
<feature type="binding site" evidence="5">
    <location>
        <position position="242"/>
    </location>
    <ligand>
        <name>Zn(2+)</name>
        <dbReference type="ChEBI" id="CHEBI:29105"/>
        <label>1</label>
    </ligand>
</feature>
<accession>A0A7S0EJT8</accession>
<feature type="binding site" evidence="4">
    <location>
        <position position="401"/>
    </location>
    <ligand>
        <name>AMP</name>
        <dbReference type="ChEBI" id="CHEBI:456215"/>
    </ligand>
</feature>
<comment type="similarity">
    <text evidence="6">Belongs to the cyclic nucleotide phosphodiesterase family.</text>
</comment>
<feature type="binding site" evidence="4">
    <location>
        <begin position="201"/>
        <end position="205"/>
    </location>
    <ligand>
        <name>AMP</name>
        <dbReference type="ChEBI" id="CHEBI:456215"/>
    </ligand>
</feature>
<keyword evidence="2 6" id="KW-0378">Hydrolase</keyword>
<dbReference type="PRINTS" id="PR00387">
    <property type="entry name" value="PDIESTERASE1"/>
</dbReference>
<dbReference type="InterPro" id="IPR002073">
    <property type="entry name" value="PDEase_catalytic_dom"/>
</dbReference>
<name>A0A7S0EJT8_9CRYP</name>
<feature type="binding site" evidence="4">
    <location>
        <position position="242"/>
    </location>
    <ligand>
        <name>AMP</name>
        <dbReference type="ChEBI" id="CHEBI:456215"/>
    </ligand>
</feature>
<dbReference type="GO" id="GO:0004114">
    <property type="term" value="F:3',5'-cyclic-nucleotide phosphodiesterase activity"/>
    <property type="evidence" value="ECO:0007669"/>
    <property type="project" value="InterPro"/>
</dbReference>
<evidence type="ECO:0000259" key="7">
    <source>
        <dbReference type="PROSITE" id="PS51845"/>
    </source>
</evidence>